<name>A0A9P4PWM2_9PLEO</name>
<dbReference type="EMBL" id="MU001492">
    <property type="protein sequence ID" value="KAF2451577.1"/>
    <property type="molecule type" value="Genomic_DNA"/>
</dbReference>
<evidence type="ECO:0000313" key="3">
    <source>
        <dbReference type="Proteomes" id="UP000799764"/>
    </source>
</evidence>
<organism evidence="2 3">
    <name type="scientific">Karstenula rhodostoma CBS 690.94</name>
    <dbReference type="NCBI Taxonomy" id="1392251"/>
    <lineage>
        <taxon>Eukaryota</taxon>
        <taxon>Fungi</taxon>
        <taxon>Dikarya</taxon>
        <taxon>Ascomycota</taxon>
        <taxon>Pezizomycotina</taxon>
        <taxon>Dothideomycetes</taxon>
        <taxon>Pleosporomycetidae</taxon>
        <taxon>Pleosporales</taxon>
        <taxon>Massarineae</taxon>
        <taxon>Didymosphaeriaceae</taxon>
        <taxon>Karstenula</taxon>
    </lineage>
</organism>
<feature type="compositionally biased region" description="Low complexity" evidence="1">
    <location>
        <begin position="13"/>
        <end position="23"/>
    </location>
</feature>
<proteinExistence type="predicted"/>
<protein>
    <submittedName>
        <fullName evidence="2">Uncharacterized protein</fullName>
    </submittedName>
</protein>
<reference evidence="2" key="1">
    <citation type="journal article" date="2020" name="Stud. Mycol.">
        <title>101 Dothideomycetes genomes: a test case for predicting lifestyles and emergence of pathogens.</title>
        <authorList>
            <person name="Haridas S."/>
            <person name="Albert R."/>
            <person name="Binder M."/>
            <person name="Bloem J."/>
            <person name="Labutti K."/>
            <person name="Salamov A."/>
            <person name="Andreopoulos B."/>
            <person name="Baker S."/>
            <person name="Barry K."/>
            <person name="Bills G."/>
            <person name="Bluhm B."/>
            <person name="Cannon C."/>
            <person name="Castanera R."/>
            <person name="Culley D."/>
            <person name="Daum C."/>
            <person name="Ezra D."/>
            <person name="Gonzalez J."/>
            <person name="Henrissat B."/>
            <person name="Kuo A."/>
            <person name="Liang C."/>
            <person name="Lipzen A."/>
            <person name="Lutzoni F."/>
            <person name="Magnuson J."/>
            <person name="Mondo S."/>
            <person name="Nolan M."/>
            <person name="Ohm R."/>
            <person name="Pangilinan J."/>
            <person name="Park H.-J."/>
            <person name="Ramirez L."/>
            <person name="Alfaro M."/>
            <person name="Sun H."/>
            <person name="Tritt A."/>
            <person name="Yoshinaga Y."/>
            <person name="Zwiers L.-H."/>
            <person name="Turgeon B."/>
            <person name="Goodwin S."/>
            <person name="Spatafora J."/>
            <person name="Crous P."/>
            <person name="Grigoriev I."/>
        </authorList>
    </citation>
    <scope>NUCLEOTIDE SEQUENCE</scope>
    <source>
        <strain evidence="2">CBS 690.94</strain>
    </source>
</reference>
<gene>
    <name evidence="2" type="ORF">P171DRAFT_8601</name>
</gene>
<dbReference type="AlphaFoldDB" id="A0A9P4PWM2"/>
<accession>A0A9P4PWM2</accession>
<dbReference type="Proteomes" id="UP000799764">
    <property type="component" value="Unassembled WGS sequence"/>
</dbReference>
<comment type="caution">
    <text evidence="2">The sequence shown here is derived from an EMBL/GenBank/DDBJ whole genome shotgun (WGS) entry which is preliminary data.</text>
</comment>
<feature type="region of interest" description="Disordered" evidence="1">
    <location>
        <begin position="1"/>
        <end position="33"/>
    </location>
</feature>
<keyword evidence="3" id="KW-1185">Reference proteome</keyword>
<evidence type="ECO:0000313" key="2">
    <source>
        <dbReference type="EMBL" id="KAF2451577.1"/>
    </source>
</evidence>
<sequence length="144" mass="16491">MGPVQYQEPPAQRSRPTLTPSSRRPSDQDVVLPSVEREFEVPVQKRKSLPYSAYEDFSPTAYEDYPGHTAKRLRPARDVQPRVEVSHLTSNQTQPVYNSGRDVYEVARPRAAPADHAYNPMHPRHSPLRDQRASIFDFMFLTTA</sequence>
<evidence type="ECO:0000256" key="1">
    <source>
        <dbReference type="SAM" id="MobiDB-lite"/>
    </source>
</evidence>